<dbReference type="Gene3D" id="3.10.450.50">
    <property type="match status" value="1"/>
</dbReference>
<evidence type="ECO:0000313" key="2">
    <source>
        <dbReference type="Proteomes" id="UP000825381"/>
    </source>
</evidence>
<protein>
    <submittedName>
        <fullName evidence="1">Nuclear transport factor 2 family protein</fullName>
    </submittedName>
</protein>
<dbReference type="EMBL" id="CP080429">
    <property type="protein sequence ID" value="QYJ69529.1"/>
    <property type="molecule type" value="Genomic_DNA"/>
</dbReference>
<dbReference type="SUPFAM" id="SSF54427">
    <property type="entry name" value="NTF2-like"/>
    <property type="match status" value="1"/>
</dbReference>
<dbReference type="InterPro" id="IPR032710">
    <property type="entry name" value="NTF2-like_dom_sf"/>
</dbReference>
<reference evidence="1 2" key="1">
    <citation type="submission" date="2021-07" db="EMBL/GenBank/DDBJ databases">
        <title>Flavobacterium WSW3-B6 sp.nov, isolated from seaweed.</title>
        <authorList>
            <person name="Muhammad N."/>
            <person name="Ho H."/>
            <person name="Lee Y.-J."/>
            <person name="Nguyen T."/>
            <person name="Ho J."/>
            <person name="Kim S.-G."/>
        </authorList>
    </citation>
    <scope>NUCLEOTIDE SEQUENCE [LARGE SCALE GENOMIC DNA]</scope>
    <source>
        <strain evidence="1 2">WSW3-B6</strain>
    </source>
</reference>
<evidence type="ECO:0000313" key="1">
    <source>
        <dbReference type="EMBL" id="QYJ69529.1"/>
    </source>
</evidence>
<keyword evidence="2" id="KW-1185">Reference proteome</keyword>
<gene>
    <name evidence="1" type="ORF">K1I41_10290</name>
</gene>
<name>A0ABX8V9K2_9FLAO</name>
<accession>A0ABX8V9K2</accession>
<proteinExistence type="predicted"/>
<sequence length="146" mass="16999">MCCITLVLNAQEDKAIERDIKATITTFFEGLHTADTLKIQLVCSDDIIIQSVIKPQGENQFKRIVTSKEMFYELINAIPKDAEIEERLLDYKIQVDGGMAHVWTPYEFYMRNELVHTGVNSFQLFKSNKGWKIIYLLDTRHKIELQ</sequence>
<organism evidence="1 2">
    <name type="scientific">Flavobacterium litorale</name>
    <dbReference type="NCBI Taxonomy" id="2856519"/>
    <lineage>
        <taxon>Bacteria</taxon>
        <taxon>Pseudomonadati</taxon>
        <taxon>Bacteroidota</taxon>
        <taxon>Flavobacteriia</taxon>
        <taxon>Flavobacteriales</taxon>
        <taxon>Flavobacteriaceae</taxon>
        <taxon>Flavobacterium</taxon>
    </lineage>
</organism>
<dbReference type="Proteomes" id="UP000825381">
    <property type="component" value="Chromosome"/>
</dbReference>